<feature type="domain" description="SHSP" evidence="3">
    <location>
        <begin position="23"/>
        <end position="136"/>
    </location>
</feature>
<proteinExistence type="inferred from homology"/>
<dbReference type="Gene3D" id="2.60.40.790">
    <property type="match status" value="1"/>
</dbReference>
<dbReference type="HOGENOM" id="CLU_1902938_0_0_0"/>
<dbReference type="EMBL" id="CP000804">
    <property type="protein sequence ID" value="ABU58636.1"/>
    <property type="molecule type" value="Genomic_DNA"/>
</dbReference>
<dbReference type="Proteomes" id="UP000000263">
    <property type="component" value="Chromosome"/>
</dbReference>
<dbReference type="KEGG" id="rca:Rcas_2558"/>
<dbReference type="RefSeq" id="WP_012121060.1">
    <property type="nucleotide sequence ID" value="NC_009767.1"/>
</dbReference>
<protein>
    <submittedName>
        <fullName evidence="4">Molecular chaperone (Small heat shock protein)-like protein</fullName>
    </submittedName>
</protein>
<gene>
    <name evidence="4" type="ordered locus">Rcas_2558</name>
</gene>
<reference evidence="4 5" key="1">
    <citation type="submission" date="2007-08" db="EMBL/GenBank/DDBJ databases">
        <title>Complete sequence of Roseiflexus castenholzii DSM 13941.</title>
        <authorList>
            <consortium name="US DOE Joint Genome Institute"/>
            <person name="Copeland A."/>
            <person name="Lucas S."/>
            <person name="Lapidus A."/>
            <person name="Barry K."/>
            <person name="Glavina del Rio T."/>
            <person name="Dalin E."/>
            <person name="Tice H."/>
            <person name="Pitluck S."/>
            <person name="Thompson L.S."/>
            <person name="Brettin T."/>
            <person name="Bruce D."/>
            <person name="Detter J.C."/>
            <person name="Han C."/>
            <person name="Tapia R."/>
            <person name="Schmutz J."/>
            <person name="Larimer F."/>
            <person name="Land M."/>
            <person name="Hauser L."/>
            <person name="Kyrpides N."/>
            <person name="Mikhailova N."/>
            <person name="Bryant D.A."/>
            <person name="Hanada S."/>
            <person name="Tsukatani Y."/>
            <person name="Richardson P."/>
        </authorList>
    </citation>
    <scope>NUCLEOTIDE SEQUENCE [LARGE SCALE GENOMIC DNA]</scope>
    <source>
        <strain evidence="5">DSM 13941 / HLO8</strain>
    </source>
</reference>
<dbReference type="STRING" id="383372.Rcas_2558"/>
<keyword evidence="5" id="KW-1185">Reference proteome</keyword>
<dbReference type="CDD" id="cd06464">
    <property type="entry name" value="ACD_sHsps-like"/>
    <property type="match status" value="1"/>
</dbReference>
<evidence type="ECO:0000313" key="4">
    <source>
        <dbReference type="EMBL" id="ABU58636.1"/>
    </source>
</evidence>
<evidence type="ECO:0000313" key="5">
    <source>
        <dbReference type="Proteomes" id="UP000000263"/>
    </source>
</evidence>
<dbReference type="PROSITE" id="PS01031">
    <property type="entry name" value="SHSP"/>
    <property type="match status" value="1"/>
</dbReference>
<dbReference type="eggNOG" id="COG0071">
    <property type="taxonomic scope" value="Bacteria"/>
</dbReference>
<evidence type="ECO:0000256" key="2">
    <source>
        <dbReference type="RuleBase" id="RU003616"/>
    </source>
</evidence>
<dbReference type="AlphaFoldDB" id="A7NM81"/>
<name>A7NM81_ROSCS</name>
<dbReference type="SUPFAM" id="SSF49764">
    <property type="entry name" value="HSP20-like chaperones"/>
    <property type="match status" value="1"/>
</dbReference>
<dbReference type="InterPro" id="IPR008978">
    <property type="entry name" value="HSP20-like_chaperone"/>
</dbReference>
<keyword evidence="4" id="KW-0346">Stress response</keyword>
<comment type="similarity">
    <text evidence="1 2">Belongs to the small heat shock protein (HSP20) family.</text>
</comment>
<organism evidence="4 5">
    <name type="scientific">Roseiflexus castenholzii (strain DSM 13941 / HLO8)</name>
    <dbReference type="NCBI Taxonomy" id="383372"/>
    <lineage>
        <taxon>Bacteria</taxon>
        <taxon>Bacillati</taxon>
        <taxon>Chloroflexota</taxon>
        <taxon>Chloroflexia</taxon>
        <taxon>Chloroflexales</taxon>
        <taxon>Roseiflexineae</taxon>
        <taxon>Roseiflexaceae</taxon>
        <taxon>Roseiflexus</taxon>
    </lineage>
</organism>
<evidence type="ECO:0000256" key="1">
    <source>
        <dbReference type="PROSITE-ProRule" id="PRU00285"/>
    </source>
</evidence>
<dbReference type="OrthoDB" id="162940at2"/>
<dbReference type="InterPro" id="IPR002068">
    <property type="entry name" value="A-crystallin/Hsp20_dom"/>
</dbReference>
<evidence type="ECO:0000259" key="3">
    <source>
        <dbReference type="PROSITE" id="PS01031"/>
    </source>
</evidence>
<dbReference type="Pfam" id="PF00011">
    <property type="entry name" value="HSP20"/>
    <property type="match status" value="1"/>
</dbReference>
<accession>A7NM81</accession>
<sequence>MIFDDNPHASIRILRTRMPYAPFDMRPWSPAVNVFETEQAMLLVIELAGVEPSNVQIEAHPQFVRIAGVRQIALPHDLRRLHRMEIASGAFQIEVPFDRPIDPDRTTARFNTGLLEIWLPFAGRGARQVVVHIKQEGES</sequence>